<protein>
    <submittedName>
        <fullName evidence="1">Uncharacterized protein</fullName>
    </submittedName>
</protein>
<proteinExistence type="predicted"/>
<accession>A0A1D9PV34</accession>
<gene>
    <name evidence="1" type="ORF">sscle_02g013480</name>
</gene>
<reference evidence="2" key="1">
    <citation type="journal article" date="2017" name="Genome Biol. Evol.">
        <title>The complete genome sequence of the phytopathogenic fungus Sclerotinia sclerotiorum reveals insights into the genome architecture of broad host range pathogens.</title>
        <authorList>
            <person name="Derbyshire M."/>
            <person name="Denton-Giles M."/>
            <person name="Hegedus D."/>
            <person name="Seifbarghy S."/>
            <person name="Rollins J."/>
            <person name="van Kan J."/>
            <person name="Seidl M.F."/>
            <person name="Faino L."/>
            <person name="Mbengue M."/>
            <person name="Navaud O."/>
            <person name="Raffaele S."/>
            <person name="Hammond-Kosack K."/>
            <person name="Heard S."/>
            <person name="Oliver R."/>
        </authorList>
    </citation>
    <scope>NUCLEOTIDE SEQUENCE [LARGE SCALE GENOMIC DNA]</scope>
    <source>
        <strain evidence="2">ATCC 18683 / 1980 / Ss-1</strain>
    </source>
</reference>
<dbReference type="VEuPathDB" id="FungiDB:sscle_02g013480"/>
<dbReference type="EMBL" id="CP017815">
    <property type="protein sequence ID" value="APA06578.1"/>
    <property type="molecule type" value="Genomic_DNA"/>
</dbReference>
<name>A0A1D9PV34_SCLS1</name>
<evidence type="ECO:0000313" key="1">
    <source>
        <dbReference type="EMBL" id="APA06578.1"/>
    </source>
</evidence>
<sequence length="145" mass="16238">MCVSVEFLLLKQDKSVKPMIIIDESSILQDFFASRVYSNNCAAFKAIFDQRQYLQWRKIQVADYLGVSLYSSYIHSGSNTNSSQLSSDTIPTMLEWTKKISTVKAQAFKGLLKQSYSSDDGKLAYISEFAVAMAVTNDDAIASLF</sequence>
<evidence type="ECO:0000313" key="2">
    <source>
        <dbReference type="Proteomes" id="UP000177798"/>
    </source>
</evidence>
<dbReference type="Proteomes" id="UP000177798">
    <property type="component" value="Chromosome 2"/>
</dbReference>
<dbReference type="OrthoDB" id="3257981at2759"/>
<dbReference type="AlphaFoldDB" id="A0A1D9PV34"/>
<organism evidence="1 2">
    <name type="scientific">Sclerotinia sclerotiorum (strain ATCC 18683 / 1980 / Ss-1)</name>
    <name type="common">White mold</name>
    <name type="synonym">Whetzelinia sclerotiorum</name>
    <dbReference type="NCBI Taxonomy" id="665079"/>
    <lineage>
        <taxon>Eukaryota</taxon>
        <taxon>Fungi</taxon>
        <taxon>Dikarya</taxon>
        <taxon>Ascomycota</taxon>
        <taxon>Pezizomycotina</taxon>
        <taxon>Leotiomycetes</taxon>
        <taxon>Helotiales</taxon>
        <taxon>Sclerotiniaceae</taxon>
        <taxon>Sclerotinia</taxon>
    </lineage>
</organism>